<evidence type="ECO:0000313" key="9">
    <source>
        <dbReference type="EMBL" id="AUG28067.1"/>
    </source>
</evidence>
<feature type="transmembrane region" description="Helical" evidence="8">
    <location>
        <begin position="217"/>
        <end position="237"/>
    </location>
</feature>
<dbReference type="KEGG" id="mhos:CXR34_00385"/>
<organism evidence="9 10">
    <name type="scientific">Microbacterium hominis</name>
    <dbReference type="NCBI Taxonomy" id="162426"/>
    <lineage>
        <taxon>Bacteria</taxon>
        <taxon>Bacillati</taxon>
        <taxon>Actinomycetota</taxon>
        <taxon>Actinomycetes</taxon>
        <taxon>Micrococcales</taxon>
        <taxon>Microbacteriaceae</taxon>
        <taxon>Microbacterium</taxon>
    </lineage>
</organism>
<dbReference type="GO" id="GO:0010041">
    <property type="term" value="P:response to iron(III) ion"/>
    <property type="evidence" value="ECO:0007669"/>
    <property type="project" value="TreeGrafter"/>
</dbReference>
<keyword evidence="2" id="KW-1003">Cell membrane</keyword>
<gene>
    <name evidence="9" type="ORF">CXR34_00385</name>
</gene>
<evidence type="ECO:0000256" key="7">
    <source>
        <dbReference type="ARBA" id="ARBA00023136"/>
    </source>
</evidence>
<dbReference type="RefSeq" id="WP_101305198.1">
    <property type="nucleotide sequence ID" value="NZ_CP025299.1"/>
</dbReference>
<evidence type="ECO:0000256" key="2">
    <source>
        <dbReference type="ARBA" id="ARBA00022475"/>
    </source>
</evidence>
<name>A0A2K9DF52_9MICO</name>
<keyword evidence="4" id="KW-0808">Transferase</keyword>
<dbReference type="InterPro" id="IPR050297">
    <property type="entry name" value="LipidA_mod_glycosyltrf_83"/>
</dbReference>
<evidence type="ECO:0000256" key="3">
    <source>
        <dbReference type="ARBA" id="ARBA00022676"/>
    </source>
</evidence>
<comment type="subcellular location">
    <subcellularLocation>
        <location evidence="1">Cell membrane</location>
        <topology evidence="1">Multi-pass membrane protein</topology>
    </subcellularLocation>
</comment>
<dbReference type="PANTHER" id="PTHR33908">
    <property type="entry name" value="MANNOSYLTRANSFERASE YKCB-RELATED"/>
    <property type="match status" value="1"/>
</dbReference>
<feature type="transmembrane region" description="Helical" evidence="8">
    <location>
        <begin position="329"/>
        <end position="349"/>
    </location>
</feature>
<evidence type="ECO:0000256" key="8">
    <source>
        <dbReference type="SAM" id="Phobius"/>
    </source>
</evidence>
<reference evidence="9 10" key="1">
    <citation type="submission" date="2017-12" db="EMBL/GenBank/DDBJ databases">
        <title>Isolation and characterization of estrogens degradatiion strain Microbacterium hominis SJTG1.</title>
        <authorList>
            <person name="Xiong W."/>
            <person name="Yin C."/>
            <person name="Zheng D."/>
            <person name="Liang R."/>
        </authorList>
    </citation>
    <scope>NUCLEOTIDE SEQUENCE [LARGE SCALE GENOMIC DNA]</scope>
    <source>
        <strain evidence="9 10">SJTG1</strain>
    </source>
</reference>
<evidence type="ECO:0000256" key="1">
    <source>
        <dbReference type="ARBA" id="ARBA00004651"/>
    </source>
</evidence>
<evidence type="ECO:0000313" key="10">
    <source>
        <dbReference type="Proteomes" id="UP000233276"/>
    </source>
</evidence>
<dbReference type="GO" id="GO:0005886">
    <property type="term" value="C:plasma membrane"/>
    <property type="evidence" value="ECO:0007669"/>
    <property type="project" value="UniProtKB-SubCell"/>
</dbReference>
<feature type="transmembrane region" description="Helical" evidence="8">
    <location>
        <begin position="95"/>
        <end position="116"/>
    </location>
</feature>
<dbReference type="PANTHER" id="PTHR33908:SF3">
    <property type="entry name" value="UNDECAPRENYL PHOSPHATE-ALPHA-4-AMINO-4-DEOXY-L-ARABINOSE ARABINOSYL TRANSFERASE"/>
    <property type="match status" value="1"/>
</dbReference>
<dbReference type="EMBL" id="CP025299">
    <property type="protein sequence ID" value="AUG28067.1"/>
    <property type="molecule type" value="Genomic_DNA"/>
</dbReference>
<keyword evidence="3" id="KW-0328">Glycosyltransferase</keyword>
<feature type="transmembrane region" description="Helical" evidence="8">
    <location>
        <begin position="64"/>
        <end position="83"/>
    </location>
</feature>
<feature type="transmembrane region" description="Helical" evidence="8">
    <location>
        <begin position="257"/>
        <end position="283"/>
    </location>
</feature>
<proteinExistence type="predicted"/>
<evidence type="ECO:0000256" key="4">
    <source>
        <dbReference type="ARBA" id="ARBA00022679"/>
    </source>
</evidence>
<accession>A0A2K9DF52</accession>
<dbReference type="Proteomes" id="UP000233276">
    <property type="component" value="Chromosome"/>
</dbReference>
<dbReference type="GO" id="GO:0016763">
    <property type="term" value="F:pentosyltransferase activity"/>
    <property type="evidence" value="ECO:0007669"/>
    <property type="project" value="TreeGrafter"/>
</dbReference>
<keyword evidence="7 8" id="KW-0472">Membrane</keyword>
<feature type="transmembrane region" description="Helical" evidence="8">
    <location>
        <begin position="147"/>
        <end position="167"/>
    </location>
</feature>
<keyword evidence="5 8" id="KW-0812">Transmembrane</keyword>
<dbReference type="GO" id="GO:0009103">
    <property type="term" value="P:lipopolysaccharide biosynthetic process"/>
    <property type="evidence" value="ECO:0007669"/>
    <property type="project" value="UniProtKB-ARBA"/>
</dbReference>
<feature type="transmembrane region" description="Helical" evidence="8">
    <location>
        <begin position="356"/>
        <end position="374"/>
    </location>
</feature>
<feature type="transmembrane region" description="Helical" evidence="8">
    <location>
        <begin position="23"/>
        <end position="44"/>
    </location>
</feature>
<keyword evidence="6 8" id="KW-1133">Transmembrane helix</keyword>
<dbReference type="AlphaFoldDB" id="A0A2K9DF52"/>
<evidence type="ECO:0000256" key="6">
    <source>
        <dbReference type="ARBA" id="ARBA00022989"/>
    </source>
</evidence>
<feature type="transmembrane region" description="Helical" evidence="8">
    <location>
        <begin position="179"/>
        <end position="205"/>
    </location>
</feature>
<protein>
    <submittedName>
        <fullName evidence="9">Uncharacterized protein</fullName>
    </submittedName>
</protein>
<sequence>MLVTAKATPLLQRPTPSDIAAPSLRLSAIVGLIAIAVSIAGSWVPSLWGDEAASVMSATRTLPSLWGMLAHVDAVHGAYYLGLHAWVGVAGSSPFAVRLPSAIAAGITAGGVVWLAQRFGSTQFAIGAGLLTALLPRLTYAGAEARAYAFDAALATLLCVTLVELVVSGRLSRRGWVAYGAVLTVGIYTFVYFGLMILVAAVVVLATGRLRAQWRRWAIATLVAVTASTPILLFAFLERGQVAFLAHRDVVNVDAVLVQMWFGSSAVAVAAGGLIILAVVCWVRDILRARGRGVPAGPSVEIIALPWLLLPMGLLIAISPLLAGYTARYGTLSAPAAALLMTAGVRRIGEVVRRRWVPVVAVIAVAACVVPVWVSQRTPYAKNGSDWNEIAATITAEAVRGDAIVFDEGVRPSRRPRLAMSTNPTSFSAVRDPTLKTPYAEGVSWHDVTYTVADAISSGRFAGVDRVWMVEYATASHVDTWGMADLAVAGYRQVRAIRGHRSVVYLYERAP</sequence>
<evidence type="ECO:0000256" key="5">
    <source>
        <dbReference type="ARBA" id="ARBA00022692"/>
    </source>
</evidence>
<feature type="transmembrane region" description="Helical" evidence="8">
    <location>
        <begin position="304"/>
        <end position="323"/>
    </location>
</feature>